<name>A0ABV0P0E1_9TELE</name>
<comment type="caution">
    <text evidence="1">The sequence shown here is derived from an EMBL/GenBank/DDBJ whole genome shotgun (WGS) entry which is preliminary data.</text>
</comment>
<dbReference type="EMBL" id="JAHRIO010060001">
    <property type="protein sequence ID" value="MEQ2177171.1"/>
    <property type="molecule type" value="Genomic_DNA"/>
</dbReference>
<evidence type="ECO:0000313" key="1">
    <source>
        <dbReference type="EMBL" id="MEQ2177171.1"/>
    </source>
</evidence>
<evidence type="ECO:0000313" key="2">
    <source>
        <dbReference type="Proteomes" id="UP001476798"/>
    </source>
</evidence>
<protein>
    <submittedName>
        <fullName evidence="1">Uncharacterized protein</fullName>
    </submittedName>
</protein>
<proteinExistence type="predicted"/>
<gene>
    <name evidence="1" type="ORF">GOODEAATRI_001053</name>
</gene>
<sequence>MQIASVMIIIGFPYSCLMKFNILRNPNGVIFSHPEPEFSQARSAVVPAPLWVVQKLALSIASKHTWGSYSISMANHRYIIRLIDGDPKFHSVAKATENDVSIIPESFNNSIIFPASNILQS</sequence>
<reference evidence="1 2" key="1">
    <citation type="submission" date="2021-06" db="EMBL/GenBank/DDBJ databases">
        <authorList>
            <person name="Palmer J.M."/>
        </authorList>
    </citation>
    <scope>NUCLEOTIDE SEQUENCE [LARGE SCALE GENOMIC DNA]</scope>
    <source>
        <strain evidence="1 2">GA_2019</strain>
        <tissue evidence="1">Muscle</tissue>
    </source>
</reference>
<dbReference type="Proteomes" id="UP001476798">
    <property type="component" value="Unassembled WGS sequence"/>
</dbReference>
<accession>A0ABV0P0E1</accession>
<keyword evidence="2" id="KW-1185">Reference proteome</keyword>
<organism evidence="1 2">
    <name type="scientific">Goodea atripinnis</name>
    <dbReference type="NCBI Taxonomy" id="208336"/>
    <lineage>
        <taxon>Eukaryota</taxon>
        <taxon>Metazoa</taxon>
        <taxon>Chordata</taxon>
        <taxon>Craniata</taxon>
        <taxon>Vertebrata</taxon>
        <taxon>Euteleostomi</taxon>
        <taxon>Actinopterygii</taxon>
        <taxon>Neopterygii</taxon>
        <taxon>Teleostei</taxon>
        <taxon>Neoteleostei</taxon>
        <taxon>Acanthomorphata</taxon>
        <taxon>Ovalentaria</taxon>
        <taxon>Atherinomorphae</taxon>
        <taxon>Cyprinodontiformes</taxon>
        <taxon>Goodeidae</taxon>
        <taxon>Goodea</taxon>
    </lineage>
</organism>